<sequence length="441" mass="52506">MIALTDFHEFIYEAPTIFLEDIRQGNPHAFTRKRKTTPLNVMLQMFSQKGNSQFSELLNFYASQNQPLDISTVAFYQARMKVNPEALHLMMGDYIAMTYEKYNDYLAKLNGYIVTAIDGSDIILPSTEENAKKYGIHDPQKNVSPVMAKVSLMYDCINKIGLDTCIEPYKFSERICAVRHLDQLKKNLRQPTITTFDRGYFSMRLVDQMIENDQKFVFRMNKQYLKRYFERMVSGEDKVIPVTFNRKETSDYRADRSFRIKLMSTTYNFRFVKIPLVKETTGETYDELLLTNLTQEEFSLEGLKEVYRLRWEIETAYNILKNRMKLEEFSGVRERLIRQDIYCSVWLYNLVSFCIIELNEAERIPQEQYKYEMRRNITISIGIVKTYFIQILLEEHPERRKELMDQMASLIKKYLVPVRPNRTVKRKSPINKSRRSYRYTY</sequence>
<dbReference type="InterPro" id="IPR012337">
    <property type="entry name" value="RNaseH-like_sf"/>
</dbReference>
<dbReference type="PANTHER" id="PTHR33258">
    <property type="entry name" value="TRANSPOSASE INSL FOR INSERTION SEQUENCE ELEMENT IS186A-RELATED"/>
    <property type="match status" value="1"/>
</dbReference>
<evidence type="ECO:0000256" key="4">
    <source>
        <dbReference type="ARBA" id="ARBA00023172"/>
    </source>
</evidence>
<dbReference type="SUPFAM" id="SSF53098">
    <property type="entry name" value="Ribonuclease H-like"/>
    <property type="match status" value="1"/>
</dbReference>
<dbReference type="PANTHER" id="PTHR33258:SF1">
    <property type="entry name" value="TRANSPOSASE INSL FOR INSERTION SEQUENCE ELEMENT IS186A-RELATED"/>
    <property type="match status" value="1"/>
</dbReference>
<keyword evidence="2" id="KW-0815">Transposition</keyword>
<evidence type="ECO:0000259" key="5">
    <source>
        <dbReference type="Pfam" id="PF01609"/>
    </source>
</evidence>
<evidence type="ECO:0000313" key="7">
    <source>
        <dbReference type="Proteomes" id="UP000288388"/>
    </source>
</evidence>
<comment type="caution">
    <text evidence="6">The sequence shown here is derived from an EMBL/GenBank/DDBJ whole genome shotgun (WGS) entry which is preliminary data.</text>
</comment>
<dbReference type="GO" id="GO:0006313">
    <property type="term" value="P:DNA transposition"/>
    <property type="evidence" value="ECO:0007669"/>
    <property type="project" value="InterPro"/>
</dbReference>
<comment type="similarity">
    <text evidence="1">Belongs to the transposase 11 family.</text>
</comment>
<dbReference type="InterPro" id="IPR047952">
    <property type="entry name" value="Transpos_IS4"/>
</dbReference>
<keyword evidence="4" id="KW-0233">DNA recombination</keyword>
<dbReference type="GO" id="GO:0003677">
    <property type="term" value="F:DNA binding"/>
    <property type="evidence" value="ECO:0007669"/>
    <property type="project" value="UniProtKB-KW"/>
</dbReference>
<protein>
    <submittedName>
        <fullName evidence="6">IS4 family transposase</fullName>
    </submittedName>
</protein>
<dbReference type="Pfam" id="PF01609">
    <property type="entry name" value="DDE_Tnp_1"/>
    <property type="match status" value="1"/>
</dbReference>
<name>A0A437ULN8_ENTAV</name>
<dbReference type="Gene3D" id="3.90.350.10">
    <property type="entry name" value="Transposase Inhibitor Protein From Tn5, Chain A, domain 1"/>
    <property type="match status" value="1"/>
</dbReference>
<dbReference type="EMBL" id="RYZS01000001">
    <property type="protein sequence ID" value="RVU94485.1"/>
    <property type="molecule type" value="Genomic_DNA"/>
</dbReference>
<gene>
    <name evidence="6" type="ORF">EK398_06275</name>
</gene>
<dbReference type="InterPro" id="IPR002559">
    <property type="entry name" value="Transposase_11"/>
</dbReference>
<dbReference type="AlphaFoldDB" id="A0A437ULN8"/>
<evidence type="ECO:0000256" key="2">
    <source>
        <dbReference type="ARBA" id="ARBA00022578"/>
    </source>
</evidence>
<organism evidence="6 7">
    <name type="scientific">Enterococcus avium</name>
    <name type="common">Streptococcus avium</name>
    <dbReference type="NCBI Taxonomy" id="33945"/>
    <lineage>
        <taxon>Bacteria</taxon>
        <taxon>Bacillati</taxon>
        <taxon>Bacillota</taxon>
        <taxon>Bacilli</taxon>
        <taxon>Lactobacillales</taxon>
        <taxon>Enterococcaceae</taxon>
        <taxon>Enterococcus</taxon>
    </lineage>
</organism>
<evidence type="ECO:0000313" key="6">
    <source>
        <dbReference type="EMBL" id="RVU94485.1"/>
    </source>
</evidence>
<feature type="domain" description="Transposase IS4-like" evidence="5">
    <location>
        <begin position="111"/>
        <end position="350"/>
    </location>
</feature>
<reference evidence="6 7" key="1">
    <citation type="submission" date="2018-12" db="EMBL/GenBank/DDBJ databases">
        <title>A novel vanA-carrying plasmid in a clinical isolate of Enterococcus avium.</title>
        <authorList>
            <person name="Bernasconi O.J."/>
            <person name="Luzzaro F."/>
            <person name="Endimiani A."/>
        </authorList>
    </citation>
    <scope>NUCLEOTIDE SEQUENCE [LARGE SCALE GENOMIC DNA]</scope>
    <source>
        <strain evidence="6 7">LC0559/18</strain>
    </source>
</reference>
<dbReference type="Proteomes" id="UP000288388">
    <property type="component" value="Unassembled WGS sequence"/>
</dbReference>
<dbReference type="RefSeq" id="WP_016180359.1">
    <property type="nucleotide sequence ID" value="NZ_CABGUH010000104.1"/>
</dbReference>
<accession>A0A437ULN8</accession>
<evidence type="ECO:0000256" key="3">
    <source>
        <dbReference type="ARBA" id="ARBA00023125"/>
    </source>
</evidence>
<keyword evidence="3" id="KW-0238">DNA-binding</keyword>
<dbReference type="GO" id="GO:0004803">
    <property type="term" value="F:transposase activity"/>
    <property type="evidence" value="ECO:0007669"/>
    <property type="project" value="InterPro"/>
</dbReference>
<dbReference type="NCBIfam" id="NF033592">
    <property type="entry name" value="transpos_IS4_1"/>
    <property type="match status" value="1"/>
</dbReference>
<proteinExistence type="inferred from homology"/>
<evidence type="ECO:0000256" key="1">
    <source>
        <dbReference type="ARBA" id="ARBA00010075"/>
    </source>
</evidence>